<keyword evidence="4" id="KW-0997">Cell inner membrane</keyword>
<dbReference type="PROSITE" id="PS50928">
    <property type="entry name" value="ABC_TM1"/>
    <property type="match status" value="1"/>
</dbReference>
<dbReference type="PANTHER" id="PTHR43357">
    <property type="entry name" value="INNER MEMBRANE ABC TRANSPORTER PERMEASE PROTEIN YDCV"/>
    <property type="match status" value="1"/>
</dbReference>
<feature type="transmembrane region" description="Helical" evidence="8">
    <location>
        <begin position="101"/>
        <end position="126"/>
    </location>
</feature>
<keyword evidence="5 8" id="KW-0812">Transmembrane</keyword>
<feature type="domain" description="ABC transmembrane type-1" evidence="9">
    <location>
        <begin position="63"/>
        <end position="252"/>
    </location>
</feature>
<feature type="transmembrane region" description="Helical" evidence="8">
    <location>
        <begin position="233"/>
        <end position="252"/>
    </location>
</feature>
<dbReference type="Pfam" id="PF00528">
    <property type="entry name" value="BPD_transp_1"/>
    <property type="match status" value="1"/>
</dbReference>
<keyword evidence="2 8" id="KW-0813">Transport</keyword>
<dbReference type="SUPFAM" id="SSF161098">
    <property type="entry name" value="MetI-like"/>
    <property type="match status" value="1"/>
</dbReference>
<comment type="similarity">
    <text evidence="8">Belongs to the binding-protein-dependent transport system permease family.</text>
</comment>
<dbReference type="Gene3D" id="1.10.3720.10">
    <property type="entry name" value="MetI-like"/>
    <property type="match status" value="1"/>
</dbReference>
<name>A0A1X7MZB8_9HYPH</name>
<evidence type="ECO:0000256" key="4">
    <source>
        <dbReference type="ARBA" id="ARBA00022519"/>
    </source>
</evidence>
<comment type="subcellular location">
    <subcellularLocation>
        <location evidence="1">Cell inner membrane</location>
        <topology evidence="1">Multi-pass membrane protein</topology>
    </subcellularLocation>
    <subcellularLocation>
        <location evidence="8">Cell membrane</location>
        <topology evidence="8">Multi-pass membrane protein</topology>
    </subcellularLocation>
</comment>
<keyword evidence="6 8" id="KW-1133">Transmembrane helix</keyword>
<dbReference type="AlphaFoldDB" id="A0A1X7MZB8"/>
<dbReference type="CDD" id="cd06261">
    <property type="entry name" value="TM_PBP2"/>
    <property type="match status" value="1"/>
</dbReference>
<dbReference type="OrthoDB" id="9782004at2"/>
<dbReference type="Proteomes" id="UP000193083">
    <property type="component" value="Unassembled WGS sequence"/>
</dbReference>
<dbReference type="RefSeq" id="WP_085463075.1">
    <property type="nucleotide sequence ID" value="NZ_FXBL01000004.1"/>
</dbReference>
<reference evidence="10 11" key="1">
    <citation type="submission" date="2017-04" db="EMBL/GenBank/DDBJ databases">
        <authorList>
            <person name="Afonso C.L."/>
            <person name="Miller P.J."/>
            <person name="Scott M.A."/>
            <person name="Spackman E."/>
            <person name="Goraichik I."/>
            <person name="Dimitrov K.M."/>
            <person name="Suarez D.L."/>
            <person name="Swayne D.E."/>
        </authorList>
    </citation>
    <scope>NUCLEOTIDE SEQUENCE [LARGE SCALE GENOMIC DNA]</scope>
    <source>
        <strain evidence="10 11">B5P</strain>
    </source>
</reference>
<dbReference type="GO" id="GO:0005886">
    <property type="term" value="C:plasma membrane"/>
    <property type="evidence" value="ECO:0007669"/>
    <property type="project" value="UniProtKB-SubCell"/>
</dbReference>
<evidence type="ECO:0000313" key="11">
    <source>
        <dbReference type="Proteomes" id="UP000193083"/>
    </source>
</evidence>
<keyword evidence="3" id="KW-1003">Cell membrane</keyword>
<feature type="transmembrane region" description="Helical" evidence="8">
    <location>
        <begin position="63"/>
        <end position="89"/>
    </location>
</feature>
<dbReference type="GO" id="GO:0055085">
    <property type="term" value="P:transmembrane transport"/>
    <property type="evidence" value="ECO:0007669"/>
    <property type="project" value="InterPro"/>
</dbReference>
<feature type="transmembrane region" description="Helical" evidence="8">
    <location>
        <begin position="132"/>
        <end position="156"/>
    </location>
</feature>
<protein>
    <submittedName>
        <fullName evidence="10">Putative spermidine/putrescine transport system permease protein</fullName>
    </submittedName>
</protein>
<evidence type="ECO:0000313" key="10">
    <source>
        <dbReference type="EMBL" id="SMH29651.1"/>
    </source>
</evidence>
<gene>
    <name evidence="10" type="ORF">SAMN02982922_0924</name>
</gene>
<sequence>MKRSFSPTLLAAVTAVYVFLLVPIVIVVLTSLNSAEYLSFPPQGVSLRWYQAFFASKSFMDAFLLSLQVGVLTALIATAIATPAALFYVRHLRVAREQFRIAMLAPMLLPEVLTAIALLFFFNHFFAGTRDMLPLLIGHVVVTLPLVFLSVTSALYNMPPAVEEAARTLGANPVRTFRLVTLPLIKSGIVTGGMLAFILSFDNVNISLLLKPVGSTTLPIQLFDYLRYDFDPTAAAASTVSVVLTLAVVVLIDRLYGLKAVRF</sequence>
<evidence type="ECO:0000256" key="5">
    <source>
        <dbReference type="ARBA" id="ARBA00022692"/>
    </source>
</evidence>
<keyword evidence="7 8" id="KW-0472">Membrane</keyword>
<evidence type="ECO:0000256" key="3">
    <source>
        <dbReference type="ARBA" id="ARBA00022475"/>
    </source>
</evidence>
<feature type="transmembrane region" description="Helical" evidence="8">
    <location>
        <begin position="177"/>
        <end position="201"/>
    </location>
</feature>
<evidence type="ECO:0000256" key="2">
    <source>
        <dbReference type="ARBA" id="ARBA00022448"/>
    </source>
</evidence>
<evidence type="ECO:0000256" key="1">
    <source>
        <dbReference type="ARBA" id="ARBA00004429"/>
    </source>
</evidence>
<dbReference type="PANTHER" id="PTHR43357:SF4">
    <property type="entry name" value="INNER MEMBRANE ABC TRANSPORTER PERMEASE PROTEIN YDCV"/>
    <property type="match status" value="1"/>
</dbReference>
<organism evidence="10 11">
    <name type="scientific">Mesorhizobium australicum</name>
    <dbReference type="NCBI Taxonomy" id="536018"/>
    <lineage>
        <taxon>Bacteria</taxon>
        <taxon>Pseudomonadati</taxon>
        <taxon>Pseudomonadota</taxon>
        <taxon>Alphaproteobacteria</taxon>
        <taxon>Hyphomicrobiales</taxon>
        <taxon>Phyllobacteriaceae</taxon>
        <taxon>Mesorhizobium</taxon>
    </lineage>
</organism>
<accession>A0A1X7MZB8</accession>
<evidence type="ECO:0000256" key="6">
    <source>
        <dbReference type="ARBA" id="ARBA00022989"/>
    </source>
</evidence>
<dbReference type="InterPro" id="IPR035906">
    <property type="entry name" value="MetI-like_sf"/>
</dbReference>
<evidence type="ECO:0000256" key="7">
    <source>
        <dbReference type="ARBA" id="ARBA00023136"/>
    </source>
</evidence>
<keyword evidence="11" id="KW-1185">Reference proteome</keyword>
<evidence type="ECO:0000256" key="8">
    <source>
        <dbReference type="RuleBase" id="RU363032"/>
    </source>
</evidence>
<dbReference type="EMBL" id="FXBL01000004">
    <property type="protein sequence ID" value="SMH29651.1"/>
    <property type="molecule type" value="Genomic_DNA"/>
</dbReference>
<evidence type="ECO:0000259" key="9">
    <source>
        <dbReference type="PROSITE" id="PS50928"/>
    </source>
</evidence>
<dbReference type="InterPro" id="IPR000515">
    <property type="entry name" value="MetI-like"/>
</dbReference>
<feature type="transmembrane region" description="Helical" evidence="8">
    <location>
        <begin position="9"/>
        <end position="32"/>
    </location>
</feature>
<proteinExistence type="inferred from homology"/>